<sequence>MANCLVEMSKRRQQGILLGIQPSDLERIEAEWTRVKPALDEWRWRLDDSLPGDWVKVGRWLSRLERCLNASASLAIELNASNTGEPDAATRRVQFAAQLGELEEAMKSQSEICTLLEHLVATNESASTMKSDNAAAEAADAARPNFLIPPTVANAIQKRFHTVYQDARLMHRRIRRLYMRWKLGDEIESINEFIGYLNGLRCEKLEEANENLAVLEDFVAKKGLPQTMEDDIAELTELAAQPDDVAIDIASETKGSQSTEHVSLPGSGMLAIQIRAGGGTTVMRDIAETERNEANMFLSSLRVKWANAQTDLSVIETMSKELSKKWEAYETEAAVLFSWLEDAEAKLRSSDVSTAEKRGLLSQVKKWRERLTALSDLGQALIGHSSMKAGEALSSRLAEMAQRLEVIKLCEADDIARLQREHEEALRKLQSMLSSADALLDVEFHCPQTTSIEEAEASTLQYRRELQATREMLRKQAENEYLIAKALAEKLLAAAKAGEMDMEEAMRYMEETERARKRMLYLADEGIDKRLSDIATATQEAVQLAVQLAQMSEWIEEAETVTYDTSDLPKESTAEVLAKCHFLELDAFNETDETDDIFIQMHCVSISAHQKALAEAEKRLEELKSMGLKNVNTSQLEAAIAETRERIEIMLEAAKKREELLVSQNAAKDNTNAVLENLEKWMQDANDLLNTSHQAITGDLSSLNLSSLEKQLERQEAFIENRSEGDKLLDLVTKAFDDLLSLWPKVTPEAMLSSEAFAGIRDTVERALFRDTQETILALRFVVLDKRLEKKLKEASEKLRIESIRIENGDTVSEILNEHEEYFSSSELLERVPAMLSDMQEITEKLVELESAYVEEFAQRTEVQRESFFVVTARAEQLAKNMRVLPDRWLDFDTKLSGLVKWTNELESLAGRLREEGSVSENELLEAHVAADIAARYRAMLMRFEELADSTDQNVSMAERLNNILTELLAEGGLPAAAMAQRRTSLARVLNSLHDLQADVHGVLQSAPIIAQSLEYRASVATEQDRANKLWTSLQEGLETDFQSLSLNSEELRRLMAEREALIARVNREKEASLANLMRPTELQDLSQPAMEEQLRQSWADVDRLLEQQMSNLRTAAHASEQFTETRGRIQDLINGAKHLLSANANSQSAAALSAALAENSDLRSFPGLSIDRELEDFAKKSLAAGLAGIISASIGASRAAGPSAVRAQTAAVQAQLELMLRTEADFQKLRRAAQLISNHLGPEKSAELEGIIAHLEQEMQTTRMALEERLVALKEASSRWAEIYEDTRRLETQVQAQETDLASLAEFDRKDLRVDLLPGETSIETLCAQITAEIQNWQKRADALSATTSGSTGEIQRLEERFQEMLSTRDEGGDDAAVDDKTQGVEAVSTEVAEIRKTIAGLSPRVRGVHEAADSLSATLQVLVGRIKEFSELGLTVENNISSSEANALKLIGSEPIDSLDVLETALDDCSALLTERNSAASHKFRRMQTLSQYFSNLPQILAANSELLRRWELSGEWLEAQSSLLTMLSSDWRTWSADMAKLSALVSQLKSELEAVTQEAERIAEDDDATAESGGGGSRGITWVLDQEEQLQIAEARWKGLRPQATRVAGALLKVSGLAMAAADAQSKTGSGGASSLQASITVPEDALEALPSNHPVQRQYNAMGSQITNLHATLQRLHAKLEGELSAQDKFASEVEQLALNVRSLEKRLAKLTNVWVAPASLQISATRNREPTVDSLKRYQEGGTPEARPDENIVQKLPVPRLGVHPLDILPHRKAEEGVGQQEAMFRAGLLKKESVIFSCRDHGNPALPLSILDFIMIQDHGDGGGESAVDAAQVYSHYNLINMLVTDPAPPVHTVELIACDARPVNGYLELSEALAELRTIVTELTGPMQSTLQELCASLENGCDQPPADRTVFASKSGFRDHLRLLSREMQQLGLRALKRQHVCEVTANYRKDRAQWQKILCRLRSRQEHLIVAGSTVCILPSRPPAPVEVDDPALEGTDAEKLLSKLPVESSYQDECEEWERALLSLKSSIHQCILSAPVPQLPDFLREAEAPTDVTFANEFLPQELDTAAVAAGIFFVTSRMAGAGTVSAEENRSQLIEPFSLYVDVGRIATECDKLRNNFLAYWTTLDAFCTQWQRFSTGCEDFVRHTDEFLTRVDSVMRSAVELTDVRLERPGNHKRLVDISTQFKNWQQTFSITVQDSSTSVTPPAKTPPIVADEATAVTVDANKASDLPLVSRYQEFQLVAKKIMSQAPSRLLSVKALLEGNTGSLLKASMRLGELSYQVEILVQALDRRENALKEMNDLLKEVEQVAGIRRTADLAASLLAIGQDGSSDVDSGLEEALMQLGEVSLTQEETSFTKYLEEQMSQSATSLDLSHLLTQLAKARTLLRGQAASRNVKLQQASSAALQAYDGIMSSSYTDRASVLSPEMLESDFLRNWVCARWQDLSQFLDQALVRVEAKHQTMVSIEVNFYRLTTWLNEFVPCVQKALQVLLVSASEGIVKPESTSTQLALHGDEDEAEDPADILERFQIEHDHYSTLFELTQREVESDGFVSPVFAAQIGTIQSRYDSLIKTVQRLDEVWTAHQNQSATLLQQIQAASECLDQLMHRLDGLTLESGIVLPSTASMKERVEAARSLFASMTELQKLRAKYLRLVATVGDLSQRCFHADGLKMRLKRKKLFRVIARDHSTVSTDLDSEVAEETEGGHKSEPQMPNLSKHCATLSFRLASMDTSSKQCLEVICRKIEKLHTDAMTAWETWITSLSEKVERCTGFADLPLLLKNERREMAEVFFTQRSKAIQELLNQTDLGETSLLGLMQLSRIKRRAALMDEPDLDYPSQDVTNFAEVEDSALPVASEEHEMEEEDVKSLAKIRTSQFLVTKLRQQIIEYLKHIHEAEKVVLETFSAFGNADRQLSPLCDRLDDLLTSTEPPSLAYCERSISLVETMRNDLQPIRSEVRELRQLCEHSERAVQVADAAGAFLINTLQSKSASEQGLLESTRDQASRYFAQELVEYERTFQWLLSITGEAAAQYKYLADALKNRENRQTSADEWISNAEAELQRLIGSPSDTVEDMAQGSPYPLDQVEAEKTMTALQVMVTELNTGRSLIDLLESATTDLFTATSENSRWTRRVYQARISQCRALGRQSESRRLPDSSEFLAYRSILLDSVDALRRRLEDHTLRVNTAFSQAALVLAKCSSFAENCDRFEQWLSSVETGWVIPPTRADGDVLAAGVLTQFPDRGLSWELQALVTTYQPSAINVPDQRPGNQRPGSTSRINVPDQCPGDQRPGSTSRINVPDQRPGSTSRRSTSRINAPDQRPGDQRPGSTSRINVPAINVPAINVPDPT</sequence>
<keyword evidence="1" id="KW-0175">Coiled coil</keyword>
<feature type="coiled-coil region" evidence="1">
    <location>
        <begin position="415"/>
        <end position="494"/>
    </location>
</feature>
<evidence type="ECO:0000259" key="3">
    <source>
        <dbReference type="Pfam" id="PF25034"/>
    </source>
</evidence>
<accession>A0A3P7CIM7</accession>
<evidence type="ECO:0000313" key="5">
    <source>
        <dbReference type="Proteomes" id="UP000275846"/>
    </source>
</evidence>
<evidence type="ECO:0000256" key="1">
    <source>
        <dbReference type="SAM" id="Coils"/>
    </source>
</evidence>
<keyword evidence="5" id="KW-1185">Reference proteome</keyword>
<proteinExistence type="predicted"/>
<name>A0A3P7CIM7_SCHSO</name>
<dbReference type="Pfam" id="PF25034">
    <property type="entry name" value="Spectrin_SYNE1"/>
    <property type="match status" value="1"/>
</dbReference>
<reference evidence="4 5" key="1">
    <citation type="submission" date="2018-11" db="EMBL/GenBank/DDBJ databases">
        <authorList>
            <consortium name="Pathogen Informatics"/>
        </authorList>
    </citation>
    <scope>NUCLEOTIDE SEQUENCE [LARGE SCALE GENOMIC DNA]</scope>
    <source>
        <strain evidence="4 5">NST_G2</strain>
    </source>
</reference>
<feature type="compositionally biased region" description="Polar residues" evidence="2">
    <location>
        <begin position="3275"/>
        <end position="3286"/>
    </location>
</feature>
<organism evidence="4 5">
    <name type="scientific">Schistocephalus solidus</name>
    <name type="common">Tapeworm</name>
    <dbReference type="NCBI Taxonomy" id="70667"/>
    <lineage>
        <taxon>Eukaryota</taxon>
        <taxon>Metazoa</taxon>
        <taxon>Spiralia</taxon>
        <taxon>Lophotrochozoa</taxon>
        <taxon>Platyhelminthes</taxon>
        <taxon>Cestoda</taxon>
        <taxon>Eucestoda</taxon>
        <taxon>Diphyllobothriidea</taxon>
        <taxon>Diphyllobothriidae</taxon>
        <taxon>Schistocephalus</taxon>
    </lineage>
</organism>
<evidence type="ECO:0000256" key="2">
    <source>
        <dbReference type="SAM" id="MobiDB-lite"/>
    </source>
</evidence>
<protein>
    <recommendedName>
        <fullName evidence="3">Nesprin-1 spectrin repeats region domain-containing protein</fullName>
    </recommendedName>
</protein>
<dbReference type="STRING" id="70667.A0A3P7CIM7"/>
<feature type="coiled-coil region" evidence="1">
    <location>
        <begin position="1691"/>
        <end position="1718"/>
    </location>
</feature>
<feature type="region of interest" description="Disordered" evidence="2">
    <location>
        <begin position="3267"/>
        <end position="3356"/>
    </location>
</feature>
<gene>
    <name evidence="4" type="ORF">SSLN_LOCUS5428</name>
</gene>
<feature type="domain" description="Nesprin-1 spectrin repeats region" evidence="3">
    <location>
        <begin position="287"/>
        <end position="404"/>
    </location>
</feature>
<feature type="coiled-coil region" evidence="1">
    <location>
        <begin position="1541"/>
        <end position="1568"/>
    </location>
</feature>
<dbReference type="EMBL" id="UYSU01033243">
    <property type="protein sequence ID" value="VDL91813.1"/>
    <property type="molecule type" value="Genomic_DNA"/>
</dbReference>
<dbReference type="SUPFAM" id="SSF46966">
    <property type="entry name" value="Spectrin repeat"/>
    <property type="match status" value="1"/>
</dbReference>
<evidence type="ECO:0000313" key="4">
    <source>
        <dbReference type="EMBL" id="VDL91813.1"/>
    </source>
</evidence>
<dbReference type="OrthoDB" id="6281576at2759"/>
<dbReference type="InterPro" id="IPR057057">
    <property type="entry name" value="Spectrin_SYNE1"/>
</dbReference>
<dbReference type="Proteomes" id="UP000275846">
    <property type="component" value="Unassembled WGS sequence"/>
</dbReference>